<evidence type="ECO:0000313" key="1">
    <source>
        <dbReference type="EMBL" id="ORD93700.1"/>
    </source>
</evidence>
<proteinExistence type="predicted"/>
<accession>A0A1Y1S6Q9</accession>
<gene>
    <name evidence="1" type="ORF">ECANGB1_1744</name>
</gene>
<dbReference type="Proteomes" id="UP000192639">
    <property type="component" value="Unassembled WGS sequence"/>
</dbReference>
<sequence>MCFEKPQYTKITKELFNHKNRTQPEHKTLNTFMLQVESSLDNFFTTTFQTFMKNRSFTECGEYEFSQVIERIKFVYIMALVLNTYRVSAITDIVCALSSKIVKKRDIVFETLYIITTETKTHTDISTKTQIIDGELYNIRIVKKSTRINEHYKGIKVWRYANMQDKEYAMKVLDEEAEIMNRIIVDDHDTENNKIPEDEIEVNKISTVETKTQTNNDVQNVIERTIHNLLRKNSPTAAEQFLLKQDDLNQLWPISRNIIPEQRLHKELESNAMKTTTDIRFKNFSSYENTTWNCIWKFIEIFPLKQDYYKTIYESQ</sequence>
<evidence type="ECO:0000313" key="2">
    <source>
        <dbReference type="Proteomes" id="UP000192639"/>
    </source>
</evidence>
<keyword evidence="2" id="KW-1185">Reference proteome</keyword>
<reference evidence="1 2" key="1">
    <citation type="journal article" date="2017" name="Environ. Microbiol.">
        <title>Decay of the glycolytic pathway and adaptation to intranuclear parasitism within Enterocytozoonidae microsporidia.</title>
        <authorList>
            <person name="Wiredu Boakye D."/>
            <person name="Jaroenlak P."/>
            <person name="Prachumwat A."/>
            <person name="Williams T.A."/>
            <person name="Bateman K.S."/>
            <person name="Itsathitphaisarn O."/>
            <person name="Sritunyalucksana K."/>
            <person name="Paszkiewicz K.H."/>
            <person name="Moore K.A."/>
            <person name="Stentiford G.D."/>
            <person name="Williams B.A."/>
        </authorList>
    </citation>
    <scope>NUCLEOTIDE SEQUENCE [LARGE SCALE GENOMIC DNA]</scope>
    <source>
        <strain evidence="1 2">GB1</strain>
    </source>
</reference>
<protein>
    <submittedName>
        <fullName evidence="1">Uncharacterized protein</fullName>
    </submittedName>
</protein>
<comment type="caution">
    <text evidence="1">The sequence shown here is derived from an EMBL/GenBank/DDBJ whole genome shotgun (WGS) entry which is preliminary data.</text>
</comment>
<dbReference type="EMBL" id="LWDP01000054">
    <property type="protein sequence ID" value="ORD93700.1"/>
    <property type="molecule type" value="Genomic_DNA"/>
</dbReference>
<dbReference type="VEuPathDB" id="MicrosporidiaDB:ECANGB1_1744"/>
<organism evidence="1 2">
    <name type="scientific">Enterospora canceri</name>
    <dbReference type="NCBI Taxonomy" id="1081671"/>
    <lineage>
        <taxon>Eukaryota</taxon>
        <taxon>Fungi</taxon>
        <taxon>Fungi incertae sedis</taxon>
        <taxon>Microsporidia</taxon>
        <taxon>Enterocytozoonidae</taxon>
        <taxon>Enterospora</taxon>
    </lineage>
</organism>
<name>A0A1Y1S6Q9_9MICR</name>
<dbReference type="AlphaFoldDB" id="A0A1Y1S6Q9"/>